<sequence>MITLDGYSLDYFGLIIQPGHEHAILPSTVDRTLAISGKHGLWDFGADLGPRSFSFPLAWAYELNRVTLQQRIRQFAAFLLNSSGRPRSIKLEFDYEPGIYYVVRLVGNLVPERVFSLAFFKLPLIAFEPFAFGQEHNSDITITSSPSTLTIVSSGNVKTEPTITLINTGVNTIHGLTLTNEYEVE</sequence>
<protein>
    <submittedName>
        <fullName evidence="2">Phage tail protein</fullName>
    </submittedName>
</protein>
<accession>A0ABX1X4Y9</accession>
<evidence type="ECO:0000259" key="1">
    <source>
        <dbReference type="Pfam" id="PF05709"/>
    </source>
</evidence>
<dbReference type="RefSeq" id="WP_171628988.1">
    <property type="nucleotide sequence ID" value="NZ_WHNY01000009.1"/>
</dbReference>
<name>A0ABX1X4Y9_9BACL</name>
<dbReference type="Pfam" id="PF05709">
    <property type="entry name" value="Sipho_tail"/>
    <property type="match status" value="1"/>
</dbReference>
<feature type="domain" description="Siphovirus-type tail component RIFT-related" evidence="1">
    <location>
        <begin position="12"/>
        <end position="125"/>
    </location>
</feature>
<dbReference type="Proteomes" id="UP000653578">
    <property type="component" value="Unassembled WGS sequence"/>
</dbReference>
<gene>
    <name evidence="2" type="ORF">GC096_03860</name>
</gene>
<keyword evidence="3" id="KW-1185">Reference proteome</keyword>
<reference evidence="2 3" key="1">
    <citation type="submission" date="2019-10" db="EMBL/GenBank/DDBJ databases">
        <title>Description of Paenibacillus humi sp. nov.</title>
        <authorList>
            <person name="Carlier A."/>
            <person name="Qi S."/>
        </authorList>
    </citation>
    <scope>NUCLEOTIDE SEQUENCE [LARGE SCALE GENOMIC DNA]</scope>
    <source>
        <strain evidence="2 3">LMG 31461</strain>
    </source>
</reference>
<evidence type="ECO:0000313" key="2">
    <source>
        <dbReference type="EMBL" id="NOU63181.1"/>
    </source>
</evidence>
<dbReference type="InterPro" id="IPR008841">
    <property type="entry name" value="Siphovirus-type_tail_N"/>
</dbReference>
<proteinExistence type="predicted"/>
<organism evidence="2 3">
    <name type="scientific">Paenibacillus plantarum</name>
    <dbReference type="NCBI Taxonomy" id="2654975"/>
    <lineage>
        <taxon>Bacteria</taxon>
        <taxon>Bacillati</taxon>
        <taxon>Bacillota</taxon>
        <taxon>Bacilli</taxon>
        <taxon>Bacillales</taxon>
        <taxon>Paenibacillaceae</taxon>
        <taxon>Paenibacillus</taxon>
    </lineage>
</organism>
<dbReference type="EMBL" id="WHNY01000009">
    <property type="protein sequence ID" value="NOU63181.1"/>
    <property type="molecule type" value="Genomic_DNA"/>
</dbReference>
<comment type="caution">
    <text evidence="2">The sequence shown here is derived from an EMBL/GenBank/DDBJ whole genome shotgun (WGS) entry which is preliminary data.</text>
</comment>
<dbReference type="Gene3D" id="2.40.30.200">
    <property type="match status" value="1"/>
</dbReference>
<evidence type="ECO:0000313" key="3">
    <source>
        <dbReference type="Proteomes" id="UP000653578"/>
    </source>
</evidence>